<dbReference type="Gene3D" id="3.30.70.270">
    <property type="match status" value="1"/>
</dbReference>
<feature type="transmembrane region" description="Helical" evidence="1">
    <location>
        <begin position="148"/>
        <end position="165"/>
    </location>
</feature>
<evidence type="ECO:0000259" key="2">
    <source>
        <dbReference type="PROSITE" id="PS50887"/>
    </source>
</evidence>
<dbReference type="SUPFAM" id="SSF55073">
    <property type="entry name" value="Nucleotide cyclase"/>
    <property type="match status" value="1"/>
</dbReference>
<feature type="domain" description="GGDEF" evidence="2">
    <location>
        <begin position="258"/>
        <end position="377"/>
    </location>
</feature>
<keyword evidence="1" id="KW-1133">Transmembrane helix</keyword>
<accession>A0A369W513</accession>
<keyword evidence="1" id="KW-0812">Transmembrane</keyword>
<gene>
    <name evidence="3" type="ORF">DVH29_05745</name>
</gene>
<keyword evidence="1" id="KW-0472">Membrane</keyword>
<dbReference type="PROSITE" id="PS50887">
    <property type="entry name" value="GGDEF"/>
    <property type="match status" value="1"/>
</dbReference>
<feature type="transmembrane region" description="Helical" evidence="1">
    <location>
        <begin position="122"/>
        <end position="141"/>
    </location>
</feature>
<dbReference type="AlphaFoldDB" id="A0A369W513"/>
<dbReference type="InterPro" id="IPR029787">
    <property type="entry name" value="Nucleotide_cyclase"/>
</dbReference>
<dbReference type="Proteomes" id="UP000253759">
    <property type="component" value="Unassembled WGS sequence"/>
</dbReference>
<dbReference type="InterPro" id="IPR043128">
    <property type="entry name" value="Rev_trsase/Diguanyl_cyclase"/>
</dbReference>
<comment type="caution">
    <text evidence="3">The sequence shown here is derived from an EMBL/GenBank/DDBJ whole genome shotgun (WGS) entry which is preliminary data.</text>
</comment>
<organism evidence="3 4">
    <name type="scientific">Pelagibacterium lacus</name>
    <dbReference type="NCBI Taxonomy" id="2282655"/>
    <lineage>
        <taxon>Bacteria</taxon>
        <taxon>Pseudomonadati</taxon>
        <taxon>Pseudomonadota</taxon>
        <taxon>Alphaproteobacteria</taxon>
        <taxon>Hyphomicrobiales</taxon>
        <taxon>Devosiaceae</taxon>
        <taxon>Pelagibacterium</taxon>
    </lineage>
</organism>
<sequence>MSSAIFVYWVVLALCLVQAAAFFALYHFDRVNRPAVSFGLAFAAAGFSFGGEIVLATGFAPSATRMVIAVAMVAMFIFVADGLARRYRVGLSRGGGLAIGAASALLYLMILDLPRADFTRQMLYQLPYGLLSLLALSIIWRARDKVRADWLVMLLFALMAVHFPAKPFVALWTGGVGAEPSGFAATSYAALSAVSGAVLIVTLAMVALGMMLSDSAARIIRNSERDAQTGVLTRAGFAHHAARHLAGAAPNLADPAAGDLALILLAMDLSGRPHALPVVALAECLGAGAPRDALVGRMAEHDFAVLVPGANLFAARALADSFRAAAAEDPALGAVTLSIGITEREPGDVYAEMLARALWALSQAQRSGGDTIRLAARSGFGLAAGTK</sequence>
<dbReference type="EMBL" id="QQNH01000005">
    <property type="protein sequence ID" value="RDE09658.1"/>
    <property type="molecule type" value="Genomic_DNA"/>
</dbReference>
<feature type="transmembrane region" description="Helical" evidence="1">
    <location>
        <begin position="66"/>
        <end position="84"/>
    </location>
</feature>
<proteinExistence type="predicted"/>
<feature type="transmembrane region" description="Helical" evidence="1">
    <location>
        <begin position="38"/>
        <end position="60"/>
    </location>
</feature>
<evidence type="ECO:0000313" key="4">
    <source>
        <dbReference type="Proteomes" id="UP000253759"/>
    </source>
</evidence>
<name>A0A369W513_9HYPH</name>
<keyword evidence="4" id="KW-1185">Reference proteome</keyword>
<feature type="transmembrane region" description="Helical" evidence="1">
    <location>
        <begin position="185"/>
        <end position="212"/>
    </location>
</feature>
<evidence type="ECO:0000313" key="3">
    <source>
        <dbReference type="EMBL" id="RDE09658.1"/>
    </source>
</evidence>
<feature type="transmembrane region" description="Helical" evidence="1">
    <location>
        <begin position="91"/>
        <end position="110"/>
    </location>
</feature>
<dbReference type="SMART" id="SM00267">
    <property type="entry name" value="GGDEF"/>
    <property type="match status" value="1"/>
</dbReference>
<dbReference type="InterPro" id="IPR000160">
    <property type="entry name" value="GGDEF_dom"/>
</dbReference>
<reference evidence="4" key="1">
    <citation type="submission" date="2018-07" db="EMBL/GenBank/DDBJ databases">
        <authorList>
            <person name="Liu B.-T."/>
            <person name="Du Z."/>
        </authorList>
    </citation>
    <scope>NUCLEOTIDE SEQUENCE [LARGE SCALE GENOMIC DNA]</scope>
    <source>
        <strain evidence="4">XYN52</strain>
    </source>
</reference>
<dbReference type="OrthoDB" id="9812260at2"/>
<feature type="transmembrane region" description="Helical" evidence="1">
    <location>
        <begin position="6"/>
        <end position="26"/>
    </location>
</feature>
<dbReference type="RefSeq" id="WP_114645204.1">
    <property type="nucleotide sequence ID" value="NZ_QQNH01000005.1"/>
</dbReference>
<evidence type="ECO:0000256" key="1">
    <source>
        <dbReference type="SAM" id="Phobius"/>
    </source>
</evidence>
<protein>
    <submittedName>
        <fullName evidence="3">GGDEF domain-containing protein</fullName>
    </submittedName>
</protein>